<dbReference type="GO" id="GO:0016757">
    <property type="term" value="F:glycosyltransferase activity"/>
    <property type="evidence" value="ECO:0007669"/>
    <property type="project" value="UniProtKB-KW"/>
</dbReference>
<comment type="caution">
    <text evidence="11">The sequence shown here is derived from an EMBL/GenBank/DDBJ whole genome shotgun (WGS) entry which is preliminary data.</text>
</comment>
<evidence type="ECO:0000256" key="6">
    <source>
        <dbReference type="ARBA" id="ARBA00022975"/>
    </source>
</evidence>
<comment type="similarity">
    <text evidence="2">Belongs to the OMP decarboxylase family. Type 2 subfamily.</text>
</comment>
<gene>
    <name evidence="11" type="ORF">IE077_000777</name>
</gene>
<comment type="pathway">
    <text evidence="1">Pyrimidine metabolism; UMP biosynthesis via de novo pathway; UMP from orotate: step 2/2.</text>
</comment>
<dbReference type="PANTHER" id="PTHR43375">
    <property type="entry name" value="OROTIDINE 5'-PHOSPHATE DECARBOXYLASE"/>
    <property type="match status" value="1"/>
</dbReference>
<keyword evidence="11" id="KW-0808">Transferase</keyword>
<dbReference type="SUPFAM" id="SSF51366">
    <property type="entry name" value="Ribulose-phoshate binding barrel"/>
    <property type="match status" value="2"/>
</dbReference>
<feature type="domain" description="Orotidine 5'-phosphate decarboxylase" evidence="10">
    <location>
        <begin position="23"/>
        <end position="328"/>
    </location>
</feature>
<dbReference type="EC" id="4.1.1.23" evidence="3"/>
<dbReference type="PANTHER" id="PTHR43375:SF1">
    <property type="entry name" value="OROTIDINE 5'-PHOSPHATE DECARBOXYLASE"/>
    <property type="match status" value="1"/>
</dbReference>
<dbReference type="EMBL" id="JADAQX010000678">
    <property type="protein sequence ID" value="KAF8819602.1"/>
    <property type="molecule type" value="Genomic_DNA"/>
</dbReference>
<evidence type="ECO:0000256" key="5">
    <source>
        <dbReference type="ARBA" id="ARBA00022793"/>
    </source>
</evidence>
<evidence type="ECO:0000256" key="4">
    <source>
        <dbReference type="ARBA" id="ARBA00021923"/>
    </source>
</evidence>
<dbReference type="InterPro" id="IPR018089">
    <property type="entry name" value="OMPdecase_AS"/>
</dbReference>
<keyword evidence="7" id="KW-0456">Lyase</keyword>
<evidence type="ECO:0000256" key="2">
    <source>
        <dbReference type="ARBA" id="ARBA00008847"/>
    </source>
</evidence>
<dbReference type="InterPro" id="IPR013785">
    <property type="entry name" value="Aldolase_TIM"/>
</dbReference>
<evidence type="ECO:0000256" key="9">
    <source>
        <dbReference type="ARBA" id="ARBA00049157"/>
    </source>
</evidence>
<dbReference type="Gene3D" id="3.20.20.70">
    <property type="entry name" value="Aldolase class I"/>
    <property type="match status" value="1"/>
</dbReference>
<keyword evidence="11" id="KW-0328">Glycosyltransferase</keyword>
<dbReference type="Pfam" id="PF00215">
    <property type="entry name" value="OMPdecase"/>
    <property type="match status" value="2"/>
</dbReference>
<protein>
    <recommendedName>
        <fullName evidence="4">Orotidine 5'-phosphate decarboxylase</fullName>
        <ecNumber evidence="3">4.1.1.23</ecNumber>
    </recommendedName>
    <alternativeName>
        <fullName evidence="8">OMP decarboxylase</fullName>
    </alternativeName>
</protein>
<keyword evidence="5" id="KW-0210">Decarboxylase</keyword>
<evidence type="ECO:0000256" key="7">
    <source>
        <dbReference type="ARBA" id="ARBA00023239"/>
    </source>
</evidence>
<evidence type="ECO:0000256" key="3">
    <source>
        <dbReference type="ARBA" id="ARBA00012321"/>
    </source>
</evidence>
<organism evidence="11 12">
    <name type="scientific">Cardiosporidium cionae</name>
    <dbReference type="NCBI Taxonomy" id="476202"/>
    <lineage>
        <taxon>Eukaryota</taxon>
        <taxon>Sar</taxon>
        <taxon>Alveolata</taxon>
        <taxon>Apicomplexa</taxon>
        <taxon>Aconoidasida</taxon>
        <taxon>Nephromycida</taxon>
        <taxon>Cardiosporidium</taxon>
    </lineage>
</organism>
<reference evidence="11 12" key="1">
    <citation type="journal article" date="2020" name="bioRxiv">
        <title>Metabolic contributions of an alphaproteobacterial endosymbiont in the apicomplexan Cardiosporidium cionae.</title>
        <authorList>
            <person name="Hunter E.S."/>
            <person name="Paight C.J."/>
            <person name="Lane C.E."/>
        </authorList>
    </citation>
    <scope>NUCLEOTIDE SEQUENCE [LARGE SCALE GENOMIC DNA]</scope>
    <source>
        <strain evidence="11">ESH_2018</strain>
    </source>
</reference>
<dbReference type="NCBIfam" id="TIGR02127">
    <property type="entry name" value="pyrF_sub2"/>
    <property type="match status" value="1"/>
</dbReference>
<dbReference type="Proteomes" id="UP000823046">
    <property type="component" value="Unassembled WGS sequence"/>
</dbReference>
<evidence type="ECO:0000313" key="11">
    <source>
        <dbReference type="EMBL" id="KAF8819602.1"/>
    </source>
</evidence>
<dbReference type="CDD" id="cd04725">
    <property type="entry name" value="OMP_decarboxylase_like"/>
    <property type="match status" value="1"/>
</dbReference>
<name>A0ABQ7J6H6_9APIC</name>
<dbReference type="InterPro" id="IPR001754">
    <property type="entry name" value="OMPdeCOase_dom"/>
</dbReference>
<dbReference type="PROSITE" id="PS00156">
    <property type="entry name" value="OMPDECASE"/>
    <property type="match status" value="1"/>
</dbReference>
<accession>A0ABQ7J6H6</accession>
<comment type="catalytic activity">
    <reaction evidence="9">
        <text>orotidine 5'-phosphate + H(+) = UMP + CO2</text>
        <dbReference type="Rhea" id="RHEA:11596"/>
        <dbReference type="ChEBI" id="CHEBI:15378"/>
        <dbReference type="ChEBI" id="CHEBI:16526"/>
        <dbReference type="ChEBI" id="CHEBI:57538"/>
        <dbReference type="ChEBI" id="CHEBI:57865"/>
        <dbReference type="EC" id="4.1.1.23"/>
    </reaction>
</comment>
<dbReference type="InterPro" id="IPR011995">
    <property type="entry name" value="OMPdecase_type-2"/>
</dbReference>
<dbReference type="InterPro" id="IPR011060">
    <property type="entry name" value="RibuloseP-bd_barrel"/>
</dbReference>
<evidence type="ECO:0000256" key="8">
    <source>
        <dbReference type="ARBA" id="ARBA00033428"/>
    </source>
</evidence>
<evidence type="ECO:0000259" key="10">
    <source>
        <dbReference type="SMART" id="SM00934"/>
    </source>
</evidence>
<evidence type="ECO:0000256" key="1">
    <source>
        <dbReference type="ARBA" id="ARBA00004861"/>
    </source>
</evidence>
<sequence length="348" mass="37694">MDGGFFSKLNRRISRSDASPNGLLCVGLDPYLDELAEKAAGATISTPHGLSGGTTRFSQVLYKQCCDLVDETSPYAAAFKPNIAFFEALGKDGFEVLQAVCNHISADIPVLLDVKRGDIGNTAEMYARCYFSILGVDAITVNPYMGTETVLPYLSYPGKAIFALCKTSNPGSSEFQQLAVHPFRQNLTLPSFHTGSSFAEKSNLQVLSLSTNSPAMEAQTSSTLPLYMEVARRFRDMATATSHKDSTMLTESSKNIGLVVGATDVTAVATVRNAWEDVWLLTPGIGAQGGDLTALLTAGLRKDCLGVLIPISRGISRAESSRQAAKEWHFKINKLRNSIRKQMDFVED</sequence>
<keyword evidence="6" id="KW-0665">Pyrimidine biosynthesis</keyword>
<keyword evidence="12" id="KW-1185">Reference proteome</keyword>
<evidence type="ECO:0000313" key="12">
    <source>
        <dbReference type="Proteomes" id="UP000823046"/>
    </source>
</evidence>
<proteinExistence type="inferred from homology"/>
<dbReference type="SMART" id="SM00934">
    <property type="entry name" value="OMPdecase"/>
    <property type="match status" value="1"/>
</dbReference>